<organism evidence="3 4">
    <name type="scientific">Exophiala bonariae</name>
    <dbReference type="NCBI Taxonomy" id="1690606"/>
    <lineage>
        <taxon>Eukaryota</taxon>
        <taxon>Fungi</taxon>
        <taxon>Dikarya</taxon>
        <taxon>Ascomycota</taxon>
        <taxon>Pezizomycotina</taxon>
        <taxon>Eurotiomycetes</taxon>
        <taxon>Chaetothyriomycetidae</taxon>
        <taxon>Chaetothyriales</taxon>
        <taxon>Herpotrichiellaceae</taxon>
        <taxon>Exophiala</taxon>
    </lineage>
</organism>
<dbReference type="PANTHER" id="PTHR38118:SF4">
    <property type="match status" value="1"/>
</dbReference>
<reference evidence="3 4" key="1">
    <citation type="submission" date="2023-08" db="EMBL/GenBank/DDBJ databases">
        <title>Black Yeasts Isolated from many extreme environments.</title>
        <authorList>
            <person name="Coleine C."/>
            <person name="Stajich J.E."/>
            <person name="Selbmann L."/>
        </authorList>
    </citation>
    <scope>NUCLEOTIDE SEQUENCE [LARGE SCALE GENOMIC DNA]</scope>
    <source>
        <strain evidence="3 4">CCFEE 5792</strain>
    </source>
</reference>
<keyword evidence="1" id="KW-0732">Signal</keyword>
<dbReference type="AlphaFoldDB" id="A0AAV9NS35"/>
<dbReference type="GeneID" id="89968226"/>
<gene>
    <name evidence="3" type="ORF">LTR84_000004</name>
</gene>
<dbReference type="RefSeq" id="XP_064711496.1">
    <property type="nucleotide sequence ID" value="XM_064843636.1"/>
</dbReference>
<keyword evidence="4" id="KW-1185">Reference proteome</keyword>
<dbReference type="PANTHER" id="PTHR38118">
    <property type="entry name" value="ANCHORED CELL WALL PROTEIN 11-RELATED"/>
    <property type="match status" value="1"/>
</dbReference>
<evidence type="ECO:0000313" key="4">
    <source>
        <dbReference type="Proteomes" id="UP001358417"/>
    </source>
</evidence>
<proteinExistence type="predicted"/>
<sequence length="214" mass="21168">MLSRSLLSAAALAVVANAQTIVTSSASSVAAATTVSQVMPPAATASFNPASVDSTEAFNWCRGQLNTCPQICGGSASTNRCDSTQFTYSCICANGTVPDCTAFAETLPYFMCQATYGQCVAAHPNDAQGQSVCETNQQCGTRNATAEALALTSAAESSTAAATSSASSSASGSATAATTSASASASGNAAAGMSQQLATGAFAAVLMAAFKFLL</sequence>
<evidence type="ECO:0000259" key="2">
    <source>
        <dbReference type="Pfam" id="PF24808"/>
    </source>
</evidence>
<dbReference type="Proteomes" id="UP001358417">
    <property type="component" value="Unassembled WGS sequence"/>
</dbReference>
<accession>A0AAV9NS35</accession>
<feature type="domain" description="DUF7707" evidence="2">
    <location>
        <begin position="46"/>
        <end position="143"/>
    </location>
</feature>
<dbReference type="InterPro" id="IPR056124">
    <property type="entry name" value="DUF7707"/>
</dbReference>
<feature type="chain" id="PRO_5043731929" description="DUF7707 domain-containing protein" evidence="1">
    <location>
        <begin position="19"/>
        <end position="214"/>
    </location>
</feature>
<feature type="signal peptide" evidence="1">
    <location>
        <begin position="1"/>
        <end position="18"/>
    </location>
</feature>
<evidence type="ECO:0000256" key="1">
    <source>
        <dbReference type="SAM" id="SignalP"/>
    </source>
</evidence>
<name>A0AAV9NS35_9EURO</name>
<dbReference type="EMBL" id="JAVRRD010000001">
    <property type="protein sequence ID" value="KAK5064172.1"/>
    <property type="molecule type" value="Genomic_DNA"/>
</dbReference>
<dbReference type="Pfam" id="PF24808">
    <property type="entry name" value="DUF7707"/>
    <property type="match status" value="1"/>
</dbReference>
<protein>
    <recommendedName>
        <fullName evidence="2">DUF7707 domain-containing protein</fullName>
    </recommendedName>
</protein>
<comment type="caution">
    <text evidence="3">The sequence shown here is derived from an EMBL/GenBank/DDBJ whole genome shotgun (WGS) entry which is preliminary data.</text>
</comment>
<evidence type="ECO:0000313" key="3">
    <source>
        <dbReference type="EMBL" id="KAK5064172.1"/>
    </source>
</evidence>